<dbReference type="InterPro" id="IPR007219">
    <property type="entry name" value="XnlR_reg_dom"/>
</dbReference>
<dbReference type="GeneID" id="54470579"/>
<keyword evidence="2" id="KW-0479">Metal-binding</keyword>
<comment type="subcellular location">
    <subcellularLocation>
        <location evidence="1">Nucleus</location>
    </subcellularLocation>
</comment>
<dbReference type="CDD" id="cd12148">
    <property type="entry name" value="fungal_TF_MHR"/>
    <property type="match status" value="1"/>
</dbReference>
<dbReference type="Pfam" id="PF04082">
    <property type="entry name" value="Fungal_trans"/>
    <property type="match status" value="1"/>
</dbReference>
<dbReference type="OrthoDB" id="3862662at2759"/>
<evidence type="ECO:0000256" key="4">
    <source>
        <dbReference type="ARBA" id="ARBA00023163"/>
    </source>
</evidence>
<keyword evidence="8" id="KW-1185">Reference proteome</keyword>
<dbReference type="PANTHER" id="PTHR47338:SF20">
    <property type="entry name" value="ZN(II)2CYS6 TRANSCRIPTION FACTOR (EUROFUNG)"/>
    <property type="match status" value="1"/>
</dbReference>
<protein>
    <recommendedName>
        <fullName evidence="6">Xylanolytic transcriptional activator regulatory domain-containing protein</fullName>
    </recommendedName>
</protein>
<dbReference type="PANTHER" id="PTHR47338">
    <property type="entry name" value="ZN(II)2CYS6 TRANSCRIPTION FACTOR (EUROFUNG)-RELATED"/>
    <property type="match status" value="1"/>
</dbReference>
<evidence type="ECO:0000313" key="8">
    <source>
        <dbReference type="Proteomes" id="UP000799767"/>
    </source>
</evidence>
<feature type="domain" description="Xylanolytic transcriptional activator regulatory" evidence="6">
    <location>
        <begin position="59"/>
        <end position="137"/>
    </location>
</feature>
<keyword evidence="4" id="KW-0804">Transcription</keyword>
<gene>
    <name evidence="7" type="ORF">BDY17DRAFT_146594</name>
</gene>
<evidence type="ECO:0000256" key="1">
    <source>
        <dbReference type="ARBA" id="ARBA00004123"/>
    </source>
</evidence>
<dbReference type="GO" id="GO:0003677">
    <property type="term" value="F:DNA binding"/>
    <property type="evidence" value="ECO:0007669"/>
    <property type="project" value="InterPro"/>
</dbReference>
<evidence type="ECO:0000256" key="3">
    <source>
        <dbReference type="ARBA" id="ARBA00023015"/>
    </source>
</evidence>
<dbReference type="SMART" id="SM00906">
    <property type="entry name" value="Fungal_trans"/>
    <property type="match status" value="1"/>
</dbReference>
<evidence type="ECO:0000313" key="7">
    <source>
        <dbReference type="EMBL" id="KAF2483407.1"/>
    </source>
</evidence>
<dbReference type="AlphaFoldDB" id="A0A6A6PVU1"/>
<keyword evidence="3" id="KW-0805">Transcription regulation</keyword>
<dbReference type="InterPro" id="IPR050815">
    <property type="entry name" value="TF_fung"/>
</dbReference>
<evidence type="ECO:0000259" key="6">
    <source>
        <dbReference type="SMART" id="SM00906"/>
    </source>
</evidence>
<evidence type="ECO:0000256" key="5">
    <source>
        <dbReference type="ARBA" id="ARBA00023242"/>
    </source>
</evidence>
<proteinExistence type="predicted"/>
<name>A0A6A6PVU1_9PEZI</name>
<accession>A0A6A6PVU1</accession>
<keyword evidence="5" id="KW-0539">Nucleus</keyword>
<organism evidence="7 8">
    <name type="scientific">Neohortaea acidophila</name>
    <dbReference type="NCBI Taxonomy" id="245834"/>
    <lineage>
        <taxon>Eukaryota</taxon>
        <taxon>Fungi</taxon>
        <taxon>Dikarya</taxon>
        <taxon>Ascomycota</taxon>
        <taxon>Pezizomycotina</taxon>
        <taxon>Dothideomycetes</taxon>
        <taxon>Dothideomycetidae</taxon>
        <taxon>Mycosphaerellales</taxon>
        <taxon>Teratosphaeriaceae</taxon>
        <taxon>Neohortaea</taxon>
    </lineage>
</organism>
<reference evidence="7" key="1">
    <citation type="journal article" date="2020" name="Stud. Mycol.">
        <title>101 Dothideomycetes genomes: a test case for predicting lifestyles and emergence of pathogens.</title>
        <authorList>
            <person name="Haridas S."/>
            <person name="Albert R."/>
            <person name="Binder M."/>
            <person name="Bloem J."/>
            <person name="Labutti K."/>
            <person name="Salamov A."/>
            <person name="Andreopoulos B."/>
            <person name="Baker S."/>
            <person name="Barry K."/>
            <person name="Bills G."/>
            <person name="Bluhm B."/>
            <person name="Cannon C."/>
            <person name="Castanera R."/>
            <person name="Culley D."/>
            <person name="Daum C."/>
            <person name="Ezra D."/>
            <person name="Gonzalez J."/>
            <person name="Henrissat B."/>
            <person name="Kuo A."/>
            <person name="Liang C."/>
            <person name="Lipzen A."/>
            <person name="Lutzoni F."/>
            <person name="Magnuson J."/>
            <person name="Mondo S."/>
            <person name="Nolan M."/>
            <person name="Ohm R."/>
            <person name="Pangilinan J."/>
            <person name="Park H.-J."/>
            <person name="Ramirez L."/>
            <person name="Alfaro M."/>
            <person name="Sun H."/>
            <person name="Tritt A."/>
            <person name="Yoshinaga Y."/>
            <person name="Zwiers L.-H."/>
            <person name="Turgeon B."/>
            <person name="Goodwin S."/>
            <person name="Spatafora J."/>
            <person name="Crous P."/>
            <person name="Grigoriev I."/>
        </authorList>
    </citation>
    <scope>NUCLEOTIDE SEQUENCE</scope>
    <source>
        <strain evidence="7">CBS 113389</strain>
    </source>
</reference>
<evidence type="ECO:0000256" key="2">
    <source>
        <dbReference type="ARBA" id="ARBA00022723"/>
    </source>
</evidence>
<dbReference type="GO" id="GO:0000981">
    <property type="term" value="F:DNA-binding transcription factor activity, RNA polymerase II-specific"/>
    <property type="evidence" value="ECO:0007669"/>
    <property type="project" value="InterPro"/>
</dbReference>
<sequence length="353" mass="39674">MKLICSDVPTRSDPKTELYRNAKFFYREVEALNDFTLRLVQALLLIALYELGHGICPAAYLTIGSLATIGHAMGLHKPKTPQMLPPAETAMEEEERKRWWWCVVILERFIHIGHRNKPLATAEPDLRVGLGDDAAFDNGPITPAAASGGTGIPGSPFVRTCQAAGYLGRTIAHIENRSIPLNVRFDQALRLLREMQIFARCVYEEVDLYNGAADAAPERYTGVAIIFSALLTLCQFCDCTARFDNSKATGGVSRQDLQEESFYGRREIDEMVMLLAARLRRQAEHVGGLRGLSPLVVNCIYQATMNCFSRGKELPYAEWKRRILALMDLLRVLDQRWRVAGEYSDIIHGVWKV</sequence>
<dbReference type="GO" id="GO:0006351">
    <property type="term" value="P:DNA-templated transcription"/>
    <property type="evidence" value="ECO:0007669"/>
    <property type="project" value="InterPro"/>
</dbReference>
<dbReference type="GO" id="GO:0005634">
    <property type="term" value="C:nucleus"/>
    <property type="evidence" value="ECO:0007669"/>
    <property type="project" value="UniProtKB-SubCell"/>
</dbReference>
<dbReference type="Proteomes" id="UP000799767">
    <property type="component" value="Unassembled WGS sequence"/>
</dbReference>
<dbReference type="GO" id="GO:0008270">
    <property type="term" value="F:zinc ion binding"/>
    <property type="evidence" value="ECO:0007669"/>
    <property type="project" value="InterPro"/>
</dbReference>
<dbReference type="RefSeq" id="XP_033589977.1">
    <property type="nucleotide sequence ID" value="XM_033729577.1"/>
</dbReference>
<dbReference type="EMBL" id="MU001635">
    <property type="protein sequence ID" value="KAF2483407.1"/>
    <property type="molecule type" value="Genomic_DNA"/>
</dbReference>